<dbReference type="RefSeq" id="WP_330195525.1">
    <property type="nucleotide sequence ID" value="NZ_JAZDRO010000001.1"/>
</dbReference>
<feature type="transmembrane region" description="Helical" evidence="11">
    <location>
        <begin position="213"/>
        <end position="233"/>
    </location>
</feature>
<gene>
    <name evidence="11 13" type="primary">ubiA</name>
    <name evidence="13" type="ORF">V0U35_04825</name>
</gene>
<feature type="transmembrane region" description="Helical" evidence="11">
    <location>
        <begin position="147"/>
        <end position="164"/>
    </location>
</feature>
<dbReference type="Gene3D" id="1.20.120.1780">
    <property type="entry name" value="UbiA prenyltransferase"/>
    <property type="match status" value="1"/>
</dbReference>
<comment type="similarity">
    <text evidence="3 11">Belongs to the UbiA prenyltransferase family.</text>
</comment>
<evidence type="ECO:0000256" key="2">
    <source>
        <dbReference type="ARBA" id="ARBA00004141"/>
    </source>
</evidence>
<evidence type="ECO:0000256" key="5">
    <source>
        <dbReference type="ARBA" id="ARBA00022519"/>
    </source>
</evidence>
<comment type="caution">
    <text evidence="13">The sequence shown here is derived from an EMBL/GenBank/DDBJ whole genome shotgun (WGS) entry which is preliminary data.</text>
</comment>
<dbReference type="InterPro" id="IPR044878">
    <property type="entry name" value="UbiA_sf"/>
</dbReference>
<dbReference type="InterPro" id="IPR000537">
    <property type="entry name" value="UbiA_prenyltransferase"/>
</dbReference>
<dbReference type="EC" id="2.5.1.39" evidence="11 12"/>
<evidence type="ECO:0000256" key="10">
    <source>
        <dbReference type="ARBA" id="ARBA00023136"/>
    </source>
</evidence>
<dbReference type="InterPro" id="IPR030470">
    <property type="entry name" value="UbiA_prenylTrfase_CS"/>
</dbReference>
<feature type="transmembrane region" description="Helical" evidence="11">
    <location>
        <begin position="51"/>
        <end position="69"/>
    </location>
</feature>
<dbReference type="HAMAP" id="MF_01635">
    <property type="entry name" value="UbiA"/>
    <property type="match status" value="1"/>
</dbReference>
<dbReference type="CDD" id="cd13959">
    <property type="entry name" value="PT_UbiA_COQ2"/>
    <property type="match status" value="1"/>
</dbReference>
<feature type="transmembrane region" description="Helical" evidence="11">
    <location>
        <begin position="239"/>
        <end position="254"/>
    </location>
</feature>
<organism evidence="13 14">
    <name type="scientific">Hyphobacterium marinum</name>
    <dbReference type="NCBI Taxonomy" id="3116574"/>
    <lineage>
        <taxon>Bacteria</taxon>
        <taxon>Pseudomonadati</taxon>
        <taxon>Pseudomonadota</taxon>
        <taxon>Alphaproteobacteria</taxon>
        <taxon>Maricaulales</taxon>
        <taxon>Maricaulaceae</taxon>
        <taxon>Hyphobacterium</taxon>
    </lineage>
</organism>
<evidence type="ECO:0000313" key="14">
    <source>
        <dbReference type="Proteomes" id="UP001310692"/>
    </source>
</evidence>
<comment type="cofactor">
    <cofactor evidence="1 11">
        <name>Mg(2+)</name>
        <dbReference type="ChEBI" id="CHEBI:18420"/>
    </cofactor>
</comment>
<protein>
    <recommendedName>
        <fullName evidence="11 12">4-hydroxybenzoate octaprenyltransferase</fullName>
        <ecNumber evidence="11 12">2.5.1.39</ecNumber>
    </recommendedName>
    <alternativeName>
        <fullName evidence="11">4-HB polyprenyltransferase</fullName>
    </alternativeName>
</protein>
<evidence type="ECO:0000256" key="12">
    <source>
        <dbReference type="NCBIfam" id="TIGR01474"/>
    </source>
</evidence>
<feature type="transmembrane region" description="Helical" evidence="11">
    <location>
        <begin position="21"/>
        <end position="39"/>
    </location>
</feature>
<keyword evidence="6 11" id="KW-0808">Transferase</keyword>
<keyword evidence="9 11" id="KW-1133">Transmembrane helix</keyword>
<dbReference type="NCBIfam" id="TIGR01474">
    <property type="entry name" value="ubiA_proteo"/>
    <property type="match status" value="1"/>
</dbReference>
<feature type="transmembrane region" description="Helical" evidence="11">
    <location>
        <begin position="120"/>
        <end position="138"/>
    </location>
</feature>
<comment type="function">
    <text evidence="11">Catalyzes the prenylation of para-hydroxybenzoate (PHB) with an all-trans polyprenyl group. Mediates the second step in the final reaction sequence of ubiquinone-8 (UQ-8) biosynthesis, which is the condensation of the polyisoprenoid side chain with PHB, generating the first membrane-bound Q intermediate 3-octaprenyl-4-hydroxybenzoate.</text>
</comment>
<evidence type="ECO:0000256" key="8">
    <source>
        <dbReference type="ARBA" id="ARBA00022692"/>
    </source>
</evidence>
<sequence length="292" mass="31727">MDRAPARIRPFLRLARYDRPIGFWLLAIPCWQGLLLANIGGPGLGWPDLELAALLTLGAIAMRGAGCTYNDIVDRDLDARVERTRDRPLAAGTVSLQSAWLFLLAQCLVGFVVLVQLPPIAIGIGLAALALVAAYPFMKRITWWPQAWLGLTFNWGILVAYAAVTGGIDTAAVLLYVSGFFWTLGYDTIYACQDMEDDALVGVRSTARALQGGLHAWLWGFYLAAALLAAAAILVQGPTPWFVGLFALYAYYLFDQIRRTDPDKGAACLAVFKSNQITGLLLTGALFLACII</sequence>
<evidence type="ECO:0000256" key="11">
    <source>
        <dbReference type="HAMAP-Rule" id="MF_01635"/>
    </source>
</evidence>
<accession>A0ABU7LWZ0</accession>
<dbReference type="Gene3D" id="1.10.357.140">
    <property type="entry name" value="UbiA prenyltransferase"/>
    <property type="match status" value="1"/>
</dbReference>
<comment type="catalytic activity">
    <reaction evidence="11">
        <text>all-trans-octaprenyl diphosphate + 4-hydroxybenzoate = 4-hydroxy-3-(all-trans-octaprenyl)benzoate + diphosphate</text>
        <dbReference type="Rhea" id="RHEA:27782"/>
        <dbReference type="ChEBI" id="CHEBI:1617"/>
        <dbReference type="ChEBI" id="CHEBI:17879"/>
        <dbReference type="ChEBI" id="CHEBI:33019"/>
        <dbReference type="ChEBI" id="CHEBI:57711"/>
        <dbReference type="EC" id="2.5.1.39"/>
    </reaction>
</comment>
<dbReference type="PANTHER" id="PTHR11048:SF28">
    <property type="entry name" value="4-HYDROXYBENZOATE POLYPRENYLTRANSFERASE, MITOCHONDRIAL"/>
    <property type="match status" value="1"/>
</dbReference>
<dbReference type="PANTHER" id="PTHR11048">
    <property type="entry name" value="PRENYLTRANSFERASES"/>
    <property type="match status" value="1"/>
</dbReference>
<dbReference type="Proteomes" id="UP001310692">
    <property type="component" value="Unassembled WGS sequence"/>
</dbReference>
<reference evidence="13 14" key="1">
    <citation type="submission" date="2024-01" db="EMBL/GenBank/DDBJ databases">
        <title>Hyphobacterium bacterium isolated from marine sediment.</title>
        <authorList>
            <person name="Zhao S."/>
        </authorList>
    </citation>
    <scope>NUCLEOTIDE SEQUENCE [LARGE SCALE GENOMIC DNA]</scope>
    <source>
        <strain evidence="13 14">Y60-23</strain>
    </source>
</reference>
<feature type="transmembrane region" description="Helical" evidence="11">
    <location>
        <begin position="89"/>
        <end position="114"/>
    </location>
</feature>
<proteinExistence type="inferred from homology"/>
<keyword evidence="11" id="KW-0460">Magnesium</keyword>
<keyword evidence="10 11" id="KW-0472">Membrane</keyword>
<evidence type="ECO:0000256" key="4">
    <source>
        <dbReference type="ARBA" id="ARBA00022475"/>
    </source>
</evidence>
<dbReference type="Pfam" id="PF01040">
    <property type="entry name" value="UbiA"/>
    <property type="match status" value="1"/>
</dbReference>
<dbReference type="InterPro" id="IPR039653">
    <property type="entry name" value="Prenyltransferase"/>
</dbReference>
<dbReference type="InterPro" id="IPR006370">
    <property type="entry name" value="HB_polyprenyltransferase-like"/>
</dbReference>
<evidence type="ECO:0000256" key="7">
    <source>
        <dbReference type="ARBA" id="ARBA00022688"/>
    </source>
</evidence>
<keyword evidence="14" id="KW-1185">Reference proteome</keyword>
<keyword evidence="8 11" id="KW-0812">Transmembrane</keyword>
<comment type="pathway">
    <text evidence="11">Cofactor biosynthesis; ubiquinone biosynthesis.</text>
</comment>
<keyword evidence="7 11" id="KW-0831">Ubiquinone biosynthesis</keyword>
<evidence type="ECO:0000256" key="6">
    <source>
        <dbReference type="ARBA" id="ARBA00022679"/>
    </source>
</evidence>
<evidence type="ECO:0000256" key="1">
    <source>
        <dbReference type="ARBA" id="ARBA00001946"/>
    </source>
</evidence>
<dbReference type="EMBL" id="JAZDRO010000001">
    <property type="protein sequence ID" value="MEE2565996.1"/>
    <property type="molecule type" value="Genomic_DNA"/>
</dbReference>
<dbReference type="PROSITE" id="PS00943">
    <property type="entry name" value="UBIA"/>
    <property type="match status" value="1"/>
</dbReference>
<dbReference type="GO" id="GO:0008412">
    <property type="term" value="F:4-hydroxybenzoate polyprenyltransferase activity"/>
    <property type="evidence" value="ECO:0007669"/>
    <property type="project" value="UniProtKB-EC"/>
</dbReference>
<name>A0ABU7LWZ0_9PROT</name>
<evidence type="ECO:0000256" key="9">
    <source>
        <dbReference type="ARBA" id="ARBA00022989"/>
    </source>
</evidence>
<keyword evidence="4 11" id="KW-1003">Cell membrane</keyword>
<evidence type="ECO:0000313" key="13">
    <source>
        <dbReference type="EMBL" id="MEE2565996.1"/>
    </source>
</evidence>
<feature type="transmembrane region" description="Helical" evidence="11">
    <location>
        <begin position="170"/>
        <end position="192"/>
    </location>
</feature>
<evidence type="ECO:0000256" key="3">
    <source>
        <dbReference type="ARBA" id="ARBA00005985"/>
    </source>
</evidence>
<comment type="subcellular location">
    <subcellularLocation>
        <location evidence="11">Cell inner membrane</location>
        <topology evidence="11">Multi-pass membrane protein</topology>
    </subcellularLocation>
    <subcellularLocation>
        <location evidence="2">Membrane</location>
        <topology evidence="2">Multi-pass membrane protein</topology>
    </subcellularLocation>
</comment>
<keyword evidence="5 11" id="KW-0997">Cell inner membrane</keyword>